<keyword evidence="2" id="KW-1185">Reference proteome</keyword>
<proteinExistence type="predicted"/>
<dbReference type="Proteomes" id="UP001597135">
    <property type="component" value="Unassembled WGS sequence"/>
</dbReference>
<protein>
    <recommendedName>
        <fullName evidence="3">Phage major tail protein 2</fullName>
    </recommendedName>
</protein>
<sequence>MTIYATAGSKLYIGGVLAQQSADFVLADFSGETWVQINELENLGTLGDTSAEINFTSLSDKRTKRLKGARAAEPMQVIMGIDYADAGQQAVIAAEKEIHDYAFKVEFDDAPAGGTPSERYFIAKVASAYEAYDEANSVMKLNAALWVNSNVVRVDAAAP</sequence>
<evidence type="ECO:0000313" key="1">
    <source>
        <dbReference type="EMBL" id="MFD1341458.1"/>
    </source>
</evidence>
<evidence type="ECO:0008006" key="3">
    <source>
        <dbReference type="Google" id="ProtNLM"/>
    </source>
</evidence>
<reference evidence="2" key="1">
    <citation type="journal article" date="2019" name="Int. J. Syst. Evol. Microbiol.">
        <title>The Global Catalogue of Microorganisms (GCM) 10K type strain sequencing project: providing services to taxonomists for standard genome sequencing and annotation.</title>
        <authorList>
            <consortium name="The Broad Institute Genomics Platform"/>
            <consortium name="The Broad Institute Genome Sequencing Center for Infectious Disease"/>
            <person name="Wu L."/>
            <person name="Ma J."/>
        </authorList>
    </citation>
    <scope>NUCLEOTIDE SEQUENCE [LARGE SCALE GENOMIC DNA]</scope>
    <source>
        <strain evidence="2">CCUG 62953</strain>
    </source>
</reference>
<dbReference type="Gene3D" id="4.10.410.40">
    <property type="match status" value="1"/>
</dbReference>
<organism evidence="1 2">
    <name type="scientific">Litorisediminicola beolgyonensis</name>
    <dbReference type="NCBI Taxonomy" id="1173614"/>
    <lineage>
        <taxon>Bacteria</taxon>
        <taxon>Pseudomonadati</taxon>
        <taxon>Pseudomonadota</taxon>
        <taxon>Alphaproteobacteria</taxon>
        <taxon>Rhodobacterales</taxon>
        <taxon>Paracoccaceae</taxon>
        <taxon>Litorisediminicola</taxon>
    </lineage>
</organism>
<evidence type="ECO:0000313" key="2">
    <source>
        <dbReference type="Proteomes" id="UP001597135"/>
    </source>
</evidence>
<dbReference type="EMBL" id="JBHTMU010000004">
    <property type="protein sequence ID" value="MFD1341458.1"/>
    <property type="molecule type" value="Genomic_DNA"/>
</dbReference>
<comment type="caution">
    <text evidence="1">The sequence shown here is derived from an EMBL/GenBank/DDBJ whole genome shotgun (WGS) entry which is preliminary data.</text>
</comment>
<gene>
    <name evidence="1" type="ORF">ACFQ4E_03415</name>
</gene>
<name>A0ABW3ZEL3_9RHOB</name>
<accession>A0ABW3ZEL3</accession>
<dbReference type="RefSeq" id="WP_386801516.1">
    <property type="nucleotide sequence ID" value="NZ_JBHTMU010000004.1"/>
</dbReference>